<organism evidence="2 3">
    <name type="scientific">Camelimonas lactis</name>
    <dbReference type="NCBI Taxonomy" id="659006"/>
    <lineage>
        <taxon>Bacteria</taxon>
        <taxon>Pseudomonadati</taxon>
        <taxon>Pseudomonadota</taxon>
        <taxon>Alphaproteobacteria</taxon>
        <taxon>Hyphomicrobiales</taxon>
        <taxon>Chelatococcaceae</taxon>
        <taxon>Camelimonas</taxon>
    </lineage>
</organism>
<gene>
    <name evidence="2" type="ORF">EV666_11513</name>
</gene>
<comment type="caution">
    <text evidence="2">The sequence shown here is derived from an EMBL/GenBank/DDBJ whole genome shotgun (WGS) entry which is preliminary data.</text>
</comment>
<dbReference type="SUPFAM" id="SSF52317">
    <property type="entry name" value="Class I glutamine amidotransferase-like"/>
    <property type="match status" value="1"/>
</dbReference>
<dbReference type="Pfam" id="PF00117">
    <property type="entry name" value="GATase"/>
    <property type="match status" value="1"/>
</dbReference>
<evidence type="ECO:0000259" key="1">
    <source>
        <dbReference type="Pfam" id="PF00117"/>
    </source>
</evidence>
<dbReference type="Proteomes" id="UP000294881">
    <property type="component" value="Unassembled WGS sequence"/>
</dbReference>
<dbReference type="InterPro" id="IPR029062">
    <property type="entry name" value="Class_I_gatase-like"/>
</dbReference>
<proteinExistence type="predicted"/>
<keyword evidence="3" id="KW-1185">Reference proteome</keyword>
<dbReference type="InterPro" id="IPR044992">
    <property type="entry name" value="ChyE-like"/>
</dbReference>
<keyword evidence="2" id="KW-0315">Glutamine amidotransferase</keyword>
<dbReference type="OrthoDB" id="9794816at2"/>
<dbReference type="AlphaFoldDB" id="A0A4R2GMP3"/>
<evidence type="ECO:0000313" key="3">
    <source>
        <dbReference type="Proteomes" id="UP000294881"/>
    </source>
</evidence>
<dbReference type="GO" id="GO:0005829">
    <property type="term" value="C:cytosol"/>
    <property type="evidence" value="ECO:0007669"/>
    <property type="project" value="TreeGrafter"/>
</dbReference>
<dbReference type="EMBL" id="SLWL01000015">
    <property type="protein sequence ID" value="TCO10141.1"/>
    <property type="molecule type" value="Genomic_DNA"/>
</dbReference>
<sequence length="237" mass="25483">MRLHILELDDLGPQMAARGARFRDLFIDWLGPALPEAVFSSTLVPAGEPLPEPGEYDAYMLTGSRAGVYDDLPWMQPLKDFVRTAAQTGVPLGGVCFGHQIMAVAHGGMVEKARGGWNLGRQQHRIAAAARDLFGGAETLSALSFHQDQVTRLPVDAEVIVASERSPHGGLLYDFPAMSVQFHPEFRPQTVTTMLDNARAGGPPADVAAAASASLNGALDNERIGQAFARFYRSALT</sequence>
<evidence type="ECO:0000313" key="2">
    <source>
        <dbReference type="EMBL" id="TCO10141.1"/>
    </source>
</evidence>
<dbReference type="PROSITE" id="PS51273">
    <property type="entry name" value="GATASE_TYPE_1"/>
    <property type="match status" value="1"/>
</dbReference>
<feature type="domain" description="Glutamine amidotransferase" evidence="1">
    <location>
        <begin position="39"/>
        <end position="195"/>
    </location>
</feature>
<reference evidence="2 3" key="1">
    <citation type="submission" date="2019-03" db="EMBL/GenBank/DDBJ databases">
        <title>Genomic Encyclopedia of Type Strains, Phase IV (KMG-IV): sequencing the most valuable type-strain genomes for metagenomic binning, comparative biology and taxonomic classification.</title>
        <authorList>
            <person name="Goeker M."/>
        </authorList>
    </citation>
    <scope>NUCLEOTIDE SEQUENCE [LARGE SCALE GENOMIC DNA]</scope>
    <source>
        <strain evidence="2 3">DSM 22958</strain>
    </source>
</reference>
<dbReference type="GO" id="GO:0016740">
    <property type="term" value="F:transferase activity"/>
    <property type="evidence" value="ECO:0007669"/>
    <property type="project" value="UniProtKB-KW"/>
</dbReference>
<name>A0A4R2GMP3_9HYPH</name>
<dbReference type="CDD" id="cd01741">
    <property type="entry name" value="GATase1_1"/>
    <property type="match status" value="1"/>
</dbReference>
<dbReference type="PANTHER" id="PTHR42695:SF5">
    <property type="entry name" value="GLUTAMINE AMIDOTRANSFERASE YLR126C-RELATED"/>
    <property type="match status" value="1"/>
</dbReference>
<keyword evidence="2" id="KW-0808">Transferase</keyword>
<dbReference type="PANTHER" id="PTHR42695">
    <property type="entry name" value="GLUTAMINE AMIDOTRANSFERASE YLR126C-RELATED"/>
    <property type="match status" value="1"/>
</dbReference>
<dbReference type="RefSeq" id="WP_132009781.1">
    <property type="nucleotide sequence ID" value="NZ_JBHUNN010000002.1"/>
</dbReference>
<dbReference type="Gene3D" id="3.40.50.880">
    <property type="match status" value="1"/>
</dbReference>
<dbReference type="InterPro" id="IPR017926">
    <property type="entry name" value="GATASE"/>
</dbReference>
<accession>A0A4R2GMP3</accession>
<protein>
    <submittedName>
        <fullName evidence="2">GMP synthase-like glutamine amidotransferase</fullName>
    </submittedName>
</protein>